<organism evidence="7 8">
    <name type="scientific">Rubrivivax albus</name>
    <dbReference type="NCBI Taxonomy" id="2499835"/>
    <lineage>
        <taxon>Bacteria</taxon>
        <taxon>Pseudomonadati</taxon>
        <taxon>Pseudomonadota</taxon>
        <taxon>Betaproteobacteria</taxon>
        <taxon>Burkholderiales</taxon>
        <taxon>Sphaerotilaceae</taxon>
        <taxon>Rubrivivax</taxon>
    </lineage>
</organism>
<name>A0A3S2TJI6_9BURK</name>
<evidence type="ECO:0000256" key="6">
    <source>
        <dbReference type="SAM" id="Phobius"/>
    </source>
</evidence>
<dbReference type="Pfam" id="PF04347">
    <property type="entry name" value="FliO"/>
    <property type="match status" value="1"/>
</dbReference>
<dbReference type="GO" id="GO:0044781">
    <property type="term" value="P:bacterial-type flagellum organization"/>
    <property type="evidence" value="ECO:0007669"/>
    <property type="project" value="InterPro"/>
</dbReference>
<comment type="caution">
    <text evidence="7">The sequence shown here is derived from an EMBL/GenBank/DDBJ whole genome shotgun (WGS) entry which is preliminary data.</text>
</comment>
<evidence type="ECO:0000256" key="5">
    <source>
        <dbReference type="ARBA" id="ARBA00023136"/>
    </source>
</evidence>
<dbReference type="EMBL" id="SACT01000009">
    <property type="protein sequence ID" value="RVT48853.1"/>
    <property type="molecule type" value="Genomic_DNA"/>
</dbReference>
<dbReference type="Proteomes" id="UP000288178">
    <property type="component" value="Unassembled WGS sequence"/>
</dbReference>
<dbReference type="AlphaFoldDB" id="A0A3S2TJI6"/>
<evidence type="ECO:0000256" key="4">
    <source>
        <dbReference type="ARBA" id="ARBA00022989"/>
    </source>
</evidence>
<keyword evidence="4 6" id="KW-1133">Transmembrane helix</keyword>
<evidence type="ECO:0000256" key="2">
    <source>
        <dbReference type="ARBA" id="ARBA00022475"/>
    </source>
</evidence>
<keyword evidence="5 6" id="KW-0472">Membrane</keyword>
<gene>
    <name evidence="7" type="ORF">ENE75_21065</name>
</gene>
<evidence type="ECO:0000313" key="8">
    <source>
        <dbReference type="Proteomes" id="UP000288178"/>
    </source>
</evidence>
<evidence type="ECO:0000256" key="3">
    <source>
        <dbReference type="ARBA" id="ARBA00022692"/>
    </source>
</evidence>
<reference evidence="7 8" key="1">
    <citation type="submission" date="2019-01" db="EMBL/GenBank/DDBJ databases">
        <authorList>
            <person name="Chen W.-M."/>
        </authorList>
    </citation>
    <scope>NUCLEOTIDE SEQUENCE [LARGE SCALE GENOMIC DNA]</scope>
    <source>
        <strain evidence="7 8">ICH-3</strain>
    </source>
</reference>
<accession>A0A3S2TJI6</accession>
<comment type="subcellular location">
    <subcellularLocation>
        <location evidence="1">Cell membrane</location>
    </subcellularLocation>
</comment>
<dbReference type="RefSeq" id="WP_128200384.1">
    <property type="nucleotide sequence ID" value="NZ_SACT01000009.1"/>
</dbReference>
<keyword evidence="2" id="KW-1003">Cell membrane</keyword>
<keyword evidence="7" id="KW-0282">Flagellum</keyword>
<keyword evidence="8" id="KW-1185">Reference proteome</keyword>
<keyword evidence="3 6" id="KW-0812">Transmembrane</keyword>
<protein>
    <submittedName>
        <fullName evidence="7">Flagellar biogenesis protein</fullName>
    </submittedName>
</protein>
<evidence type="ECO:0000256" key="1">
    <source>
        <dbReference type="ARBA" id="ARBA00004236"/>
    </source>
</evidence>
<sequence>MNTSSLTPLLWLVGVIALIPLVLWMIRRSPMGAQFASGPVRPVGTLPLSNAQRLVTVEVGQGDDRLWLVLGVTPNSITTLHTMVPQAGSTPPGTAGGTPQATFAQLLGRLQGRGTDAR</sequence>
<feature type="transmembrane region" description="Helical" evidence="6">
    <location>
        <begin position="6"/>
        <end position="26"/>
    </location>
</feature>
<keyword evidence="7" id="KW-0969">Cilium</keyword>
<evidence type="ECO:0000313" key="7">
    <source>
        <dbReference type="EMBL" id="RVT48853.1"/>
    </source>
</evidence>
<dbReference type="InterPro" id="IPR022781">
    <property type="entry name" value="Flagellar_biosynth_FliO"/>
</dbReference>
<dbReference type="OrthoDB" id="8905632at2"/>
<keyword evidence="7" id="KW-0966">Cell projection</keyword>
<dbReference type="GO" id="GO:0016020">
    <property type="term" value="C:membrane"/>
    <property type="evidence" value="ECO:0007669"/>
    <property type="project" value="InterPro"/>
</dbReference>
<proteinExistence type="predicted"/>